<dbReference type="InterPro" id="IPR003703">
    <property type="entry name" value="Acyl_CoA_thio"/>
</dbReference>
<reference evidence="6" key="1">
    <citation type="submission" date="2016-09" db="EMBL/GenBank/DDBJ databases">
        <authorList>
            <person name="Greninger A.L."/>
            <person name="Jerome K.R."/>
            <person name="Mcnair B."/>
            <person name="Wallis C."/>
            <person name="Fang F."/>
        </authorList>
    </citation>
    <scope>NUCLEOTIDE SEQUENCE [LARGE SCALE GENOMIC DNA]</scope>
    <source>
        <strain evidence="6">M7</strain>
    </source>
</reference>
<evidence type="ECO:0000256" key="1">
    <source>
        <dbReference type="ARBA" id="ARBA00006538"/>
    </source>
</evidence>
<dbReference type="Gene3D" id="2.40.160.210">
    <property type="entry name" value="Acyl-CoA thioesterase, double hotdog domain"/>
    <property type="match status" value="1"/>
</dbReference>
<name>A0A1E3RZC9_9MYCO</name>
<organism evidence="5 6">
    <name type="scientific">Mycolicibacterium holsaticum</name>
    <dbReference type="NCBI Taxonomy" id="152142"/>
    <lineage>
        <taxon>Bacteria</taxon>
        <taxon>Bacillati</taxon>
        <taxon>Actinomycetota</taxon>
        <taxon>Actinomycetes</taxon>
        <taxon>Mycobacteriales</taxon>
        <taxon>Mycobacteriaceae</taxon>
        <taxon>Mycolicibacterium</taxon>
    </lineage>
</organism>
<dbReference type="GO" id="GO:0006637">
    <property type="term" value="P:acyl-CoA metabolic process"/>
    <property type="evidence" value="ECO:0007669"/>
    <property type="project" value="InterPro"/>
</dbReference>
<dbReference type="InterPro" id="IPR042171">
    <property type="entry name" value="Acyl-CoA_hotdog"/>
</dbReference>
<dbReference type="InterPro" id="IPR025652">
    <property type="entry name" value="TesB_C"/>
</dbReference>
<dbReference type="PANTHER" id="PTHR11066:SF34">
    <property type="entry name" value="ACYL-COENZYME A THIOESTERASE 8"/>
    <property type="match status" value="1"/>
</dbReference>
<feature type="domain" description="Acyl-CoA thioesterase 2 C-terminal" evidence="3">
    <location>
        <begin position="183"/>
        <end position="302"/>
    </location>
</feature>
<dbReference type="EMBL" id="MIGZ01000023">
    <property type="protein sequence ID" value="ODQ95209.1"/>
    <property type="molecule type" value="Genomic_DNA"/>
</dbReference>
<accession>A0A1E3RZC9</accession>
<dbReference type="OrthoDB" id="9781019at2"/>
<protein>
    <submittedName>
        <fullName evidence="5">Acyl-CoA thioesterase II</fullName>
    </submittedName>
</protein>
<dbReference type="PANTHER" id="PTHR11066">
    <property type="entry name" value="ACYL-COA THIOESTERASE"/>
    <property type="match status" value="1"/>
</dbReference>
<keyword evidence="6" id="KW-1185">Reference proteome</keyword>
<comment type="caution">
    <text evidence="5">The sequence shown here is derived from an EMBL/GenBank/DDBJ whole genome shotgun (WGS) entry which is preliminary data.</text>
</comment>
<dbReference type="Proteomes" id="UP000094243">
    <property type="component" value="Unassembled WGS sequence"/>
</dbReference>
<evidence type="ECO:0000256" key="2">
    <source>
        <dbReference type="ARBA" id="ARBA00022801"/>
    </source>
</evidence>
<dbReference type="CDD" id="cd03445">
    <property type="entry name" value="Thioesterase_II_repeat2"/>
    <property type="match status" value="1"/>
</dbReference>
<dbReference type="SUPFAM" id="SSF54637">
    <property type="entry name" value="Thioesterase/thiol ester dehydrase-isomerase"/>
    <property type="match status" value="2"/>
</dbReference>
<dbReference type="AlphaFoldDB" id="A0A1E3RZC9"/>
<evidence type="ECO:0000313" key="6">
    <source>
        <dbReference type="Proteomes" id="UP000094243"/>
    </source>
</evidence>
<dbReference type="GO" id="GO:0009062">
    <property type="term" value="P:fatty acid catabolic process"/>
    <property type="evidence" value="ECO:0007669"/>
    <property type="project" value="TreeGrafter"/>
</dbReference>
<evidence type="ECO:0000259" key="3">
    <source>
        <dbReference type="Pfam" id="PF02551"/>
    </source>
</evidence>
<evidence type="ECO:0000313" key="5">
    <source>
        <dbReference type="EMBL" id="ODQ95209.1"/>
    </source>
</evidence>
<sequence>MHPVTAAGESELTGPLRGTALEKSVLASLDTLEHALNLKALGNNRFQASNERDRFGRIFGGQLLAQAVYAASRAVDAHLPHSLHAYFVQTGTSDTPVDISVDKIRDGRSMATRQVAIAQGDRTLLTALVSFHTNPTEPELGHQRPEVPAPEEMPLLQHWVHRVPPQLRTNAQNWIDVPPALEMRIAEPTNFLGGRQTPGSRSHWMRLPRPVADEPALHTAMLAYASDYLLLDMALRNHPQPTDYASIAAVSLDHSLWLHRPVRFDQWHLYTQDAVAITGHRALIRGTIRDAAGHTVASTSQEVLIRPIPGRMPD</sequence>
<dbReference type="InterPro" id="IPR049449">
    <property type="entry name" value="TesB_ACOT8-like_N"/>
</dbReference>
<feature type="domain" description="Acyl-CoA thioesterase-like N-terminal HotDog" evidence="4">
    <location>
        <begin position="55"/>
        <end position="132"/>
    </location>
</feature>
<comment type="similarity">
    <text evidence="1">Belongs to the C/M/P thioester hydrolase family.</text>
</comment>
<evidence type="ECO:0000259" key="4">
    <source>
        <dbReference type="Pfam" id="PF13622"/>
    </source>
</evidence>
<dbReference type="Pfam" id="PF02551">
    <property type="entry name" value="Acyl_CoA_thio"/>
    <property type="match status" value="1"/>
</dbReference>
<dbReference type="CDD" id="cd03444">
    <property type="entry name" value="Thioesterase_II_repeat1"/>
    <property type="match status" value="1"/>
</dbReference>
<gene>
    <name evidence="5" type="ORF">BHQ17_06135</name>
</gene>
<proteinExistence type="inferred from homology"/>
<dbReference type="Pfam" id="PF13622">
    <property type="entry name" value="4HBT_3"/>
    <property type="match status" value="1"/>
</dbReference>
<keyword evidence="2" id="KW-0378">Hydrolase</keyword>
<dbReference type="GO" id="GO:0047617">
    <property type="term" value="F:fatty acyl-CoA hydrolase activity"/>
    <property type="evidence" value="ECO:0007669"/>
    <property type="project" value="InterPro"/>
</dbReference>
<dbReference type="InterPro" id="IPR029069">
    <property type="entry name" value="HotDog_dom_sf"/>
</dbReference>